<proteinExistence type="predicted"/>
<organism evidence="1 2">
    <name type="scientific">Rossellomorea oryzaecorticis</name>
    <dbReference type="NCBI Taxonomy" id="1396505"/>
    <lineage>
        <taxon>Bacteria</taxon>
        <taxon>Bacillati</taxon>
        <taxon>Bacillota</taxon>
        <taxon>Bacilli</taxon>
        <taxon>Bacillales</taxon>
        <taxon>Bacillaceae</taxon>
        <taxon>Rossellomorea</taxon>
    </lineage>
</organism>
<dbReference type="Proteomes" id="UP001389717">
    <property type="component" value="Unassembled WGS sequence"/>
</dbReference>
<dbReference type="PANTHER" id="PTHR35788">
    <property type="entry name" value="EXPORTED PROTEIN-RELATED"/>
    <property type="match status" value="1"/>
</dbReference>
<protein>
    <submittedName>
        <fullName evidence="1">VanW family protein</fullName>
    </submittedName>
</protein>
<name>A0ABU9KC14_9BACI</name>
<sequence length="278" mass="32945">MFKSLEYQPKKRSSFRVFLGTCFYRTKRYLQWLTTDETFAKSRQSELNQHVIHTHRTPLYRELKDVDLWYQENKVKNLKIAVRELDKVVIKPGETFSYWKLLGNTTKRKGYVDGMVLYYGSFKPGIGGGLCQLSNLIYWMTLYTPLTVTERHRHSYDVFPDSNRRLPFGSGATCAYNYLDLKIKNNTNETFQLHVYLTDQALVGEWRSTSPSLTHYEVYEKEHRISHEYWGGYLRHNQIFRKVFNKADVQIDDEFITENHALMMYEPLLEQKTGSSPK</sequence>
<comment type="caution">
    <text evidence="1">The sequence shown here is derived from an EMBL/GenBank/DDBJ whole genome shotgun (WGS) entry which is preliminary data.</text>
</comment>
<dbReference type="InterPro" id="IPR052913">
    <property type="entry name" value="Glycopeptide_resist_protein"/>
</dbReference>
<dbReference type="PANTHER" id="PTHR35788:SF1">
    <property type="entry name" value="EXPORTED PROTEIN"/>
    <property type="match status" value="1"/>
</dbReference>
<reference evidence="1 2" key="1">
    <citation type="submission" date="2024-04" db="EMBL/GenBank/DDBJ databases">
        <title>Bacillus oryzaecorticis sp. nov., a moderately halophilic bacterium isolated from rice husks.</title>
        <authorList>
            <person name="Zhu H.-S."/>
        </authorList>
    </citation>
    <scope>NUCLEOTIDE SEQUENCE [LARGE SCALE GENOMIC DNA]</scope>
    <source>
        <strain evidence="1 2">ZC255</strain>
    </source>
</reference>
<keyword evidence="2" id="KW-1185">Reference proteome</keyword>
<accession>A0ABU9KC14</accession>
<dbReference type="InterPro" id="IPR007391">
    <property type="entry name" value="Vancomycin_resist_VanW"/>
</dbReference>
<dbReference type="EMBL" id="JBBYAF010000030">
    <property type="protein sequence ID" value="MEL3973573.1"/>
    <property type="molecule type" value="Genomic_DNA"/>
</dbReference>
<gene>
    <name evidence="1" type="ORF">AAEO50_14885</name>
</gene>
<evidence type="ECO:0000313" key="2">
    <source>
        <dbReference type="Proteomes" id="UP001389717"/>
    </source>
</evidence>
<dbReference type="Pfam" id="PF04294">
    <property type="entry name" value="VanW"/>
    <property type="match status" value="1"/>
</dbReference>
<dbReference type="RefSeq" id="WP_341985072.1">
    <property type="nucleotide sequence ID" value="NZ_JBBYAF010000030.1"/>
</dbReference>
<evidence type="ECO:0000313" key="1">
    <source>
        <dbReference type="EMBL" id="MEL3973573.1"/>
    </source>
</evidence>